<feature type="region of interest" description="Disordered" evidence="1">
    <location>
        <begin position="218"/>
        <end position="249"/>
    </location>
</feature>
<evidence type="ECO:0000313" key="2">
    <source>
        <dbReference type="EMBL" id="KAL0851248.1"/>
    </source>
</evidence>
<dbReference type="AlphaFoldDB" id="A0ABD0TPD8"/>
<reference evidence="2 3" key="1">
    <citation type="submission" date="2024-06" db="EMBL/GenBank/DDBJ databases">
        <title>A chromosome-level genome assembly of beet webworm, Loxostege sticticalis.</title>
        <authorList>
            <person name="Zhang Y."/>
        </authorList>
    </citation>
    <scope>NUCLEOTIDE SEQUENCE [LARGE SCALE GENOMIC DNA]</scope>
    <source>
        <strain evidence="2">AQ028</strain>
        <tissue evidence="2">Male pupae</tissue>
    </source>
</reference>
<gene>
    <name evidence="2" type="ORF">ABMA28_007089</name>
</gene>
<feature type="compositionally biased region" description="Polar residues" evidence="1">
    <location>
        <begin position="295"/>
        <end position="309"/>
    </location>
</feature>
<sequence length="399" mass="44512">MSSSFAEDQLSDEEVFFGKITLKEIKKHILWNKHLQNSKDTASTDEYNDDIKIIETHSAPDLIHTNNSPSIVRKAISNTSLSPDAPQVYSSWDIKPDDSFLKVEKMLTDMSVSPKKEQKNDGVLNNTLDIIDYILKNGPPKASQNVSPAKPAATDTIPADNTYKREVPQTILTDTETVKNDCKPLISNDNFESNVALHCTPTKTNSILLKKTDKGTPYTDLKQRTPIFKTPGNPLSHKKPSVTSLKKTPSKNNAYQHIASPIASYIKNCPVAPLVKEVRPTKPLPGISSIPKFMKTNSTHNKPSNKENLNLPSIAYRSAKKTQVITVPDEDKLPQSQWIKKITSSVPKPLIMKHDHRETNLAKRVLVTRQEDSFADLSLRQADVSVCTQKSAFNKPKKP</sequence>
<name>A0ABD0TPD8_LOXSC</name>
<organism evidence="2 3">
    <name type="scientific">Loxostege sticticalis</name>
    <name type="common">Beet webworm moth</name>
    <dbReference type="NCBI Taxonomy" id="481309"/>
    <lineage>
        <taxon>Eukaryota</taxon>
        <taxon>Metazoa</taxon>
        <taxon>Ecdysozoa</taxon>
        <taxon>Arthropoda</taxon>
        <taxon>Hexapoda</taxon>
        <taxon>Insecta</taxon>
        <taxon>Pterygota</taxon>
        <taxon>Neoptera</taxon>
        <taxon>Endopterygota</taxon>
        <taxon>Lepidoptera</taxon>
        <taxon>Glossata</taxon>
        <taxon>Ditrysia</taxon>
        <taxon>Pyraloidea</taxon>
        <taxon>Crambidae</taxon>
        <taxon>Pyraustinae</taxon>
        <taxon>Loxostege</taxon>
    </lineage>
</organism>
<evidence type="ECO:0000313" key="3">
    <source>
        <dbReference type="Proteomes" id="UP001549921"/>
    </source>
</evidence>
<evidence type="ECO:0000256" key="1">
    <source>
        <dbReference type="SAM" id="MobiDB-lite"/>
    </source>
</evidence>
<feature type="region of interest" description="Disordered" evidence="1">
    <location>
        <begin position="289"/>
        <end position="309"/>
    </location>
</feature>
<comment type="caution">
    <text evidence="2">The sequence shown here is derived from an EMBL/GenBank/DDBJ whole genome shotgun (WGS) entry which is preliminary data.</text>
</comment>
<protein>
    <submittedName>
        <fullName evidence="2">Uncharacterized protein</fullName>
    </submittedName>
</protein>
<accession>A0ABD0TPD8</accession>
<dbReference type="Proteomes" id="UP001549921">
    <property type="component" value="Unassembled WGS sequence"/>
</dbReference>
<dbReference type="EMBL" id="JBEDNZ010000002">
    <property type="protein sequence ID" value="KAL0851248.1"/>
    <property type="molecule type" value="Genomic_DNA"/>
</dbReference>
<proteinExistence type="predicted"/>